<accession>A0A7I8J9H6</accession>
<dbReference type="Pfam" id="PF01803">
    <property type="entry name" value="LIM_bind"/>
    <property type="match status" value="1"/>
</dbReference>
<dbReference type="EMBL" id="CACRZD030000010">
    <property type="protein sequence ID" value="CAA6666866.1"/>
    <property type="molecule type" value="Genomic_DNA"/>
</dbReference>
<evidence type="ECO:0000313" key="3">
    <source>
        <dbReference type="Proteomes" id="UP001189122"/>
    </source>
</evidence>
<dbReference type="AlphaFoldDB" id="A0A7I8J9H6"/>
<reference evidence="2 3" key="1">
    <citation type="submission" date="2019-12" db="EMBL/GenBank/DDBJ databases">
        <authorList>
            <person name="Scholz U."/>
            <person name="Mascher M."/>
            <person name="Fiebig A."/>
        </authorList>
    </citation>
    <scope>NUCLEOTIDE SEQUENCE</scope>
</reference>
<feature type="region of interest" description="Disordered" evidence="1">
    <location>
        <begin position="80"/>
        <end position="137"/>
    </location>
</feature>
<sequence length="557" mass="63889">MSNVLQAHKKPRFDMRHEAILQRQVGQQLLQRQDTIPQQSEINPQIQALIHQQRLQQRQQQQQQQSQMFQPLPLIQRAHMLQQQQQHQQQLNQHLQQQQHQHQQQLSQHLQQQQQQHQQQLSQHLQQQQSPHVRHPSDTNICARRLMQYIYHQRHRPLSSASYKMLYLFLPQENNILYWRKFVNEYYASGAKKRWCLSLHNNDSWHCNICGSKSGKGFEASFEVLPRLNKIKFDSGVLDELLFLDLPRESKLPSEMMLLEYAKATLQSIHENLHVIQEGQLQIIFTADLKILSWDFCVRRHEELLPRRLVAPQVNQFGQVAQKYQSGTRSLESHSLNDLGFSRRYVRCLQISEVVNCMKDLIDFSWEQKIGPIDALHCSLLLFLFLAEIKCCSLSSAESFRNYSHHSATRRRSGSSVHLPAPAPGSLRPTQQQLLQGGANSPWPPPANLPPQRHQAIQQMMQEAMNSRGARAATVCRQGADYGGGIAGSSAARVPPEPTGNGGGMVWSRNSSFNSVSSNQMPVDLLPADAHLPDLIQEISQELQDGGLLTGDWGWNS</sequence>
<evidence type="ECO:0000313" key="2">
    <source>
        <dbReference type="EMBL" id="CAA2627606.1"/>
    </source>
</evidence>
<evidence type="ECO:0000256" key="1">
    <source>
        <dbReference type="SAM" id="MobiDB-lite"/>
    </source>
</evidence>
<keyword evidence="3" id="KW-1185">Reference proteome</keyword>
<gene>
    <name evidence="2" type="ORF">SI7747_10013259</name>
</gene>
<dbReference type="EMBL" id="LR743597">
    <property type="protein sequence ID" value="CAA2627606.1"/>
    <property type="molecule type" value="Genomic_DNA"/>
</dbReference>
<feature type="compositionally biased region" description="Low complexity" evidence="1">
    <location>
        <begin position="81"/>
        <end position="130"/>
    </location>
</feature>
<feature type="compositionally biased region" description="Polar residues" evidence="1">
    <location>
        <begin position="428"/>
        <end position="439"/>
    </location>
</feature>
<dbReference type="PANTHER" id="PTHR10378">
    <property type="entry name" value="LIM DOMAIN-BINDING PROTEIN"/>
    <property type="match status" value="1"/>
</dbReference>
<feature type="region of interest" description="Disordered" evidence="1">
    <location>
        <begin position="408"/>
        <end position="455"/>
    </location>
</feature>
<organism evidence="2">
    <name type="scientific">Spirodela intermedia</name>
    <name type="common">Intermediate duckweed</name>
    <dbReference type="NCBI Taxonomy" id="51605"/>
    <lineage>
        <taxon>Eukaryota</taxon>
        <taxon>Viridiplantae</taxon>
        <taxon>Streptophyta</taxon>
        <taxon>Embryophyta</taxon>
        <taxon>Tracheophyta</taxon>
        <taxon>Spermatophyta</taxon>
        <taxon>Magnoliopsida</taxon>
        <taxon>Liliopsida</taxon>
        <taxon>Araceae</taxon>
        <taxon>Lemnoideae</taxon>
        <taxon>Spirodela</taxon>
    </lineage>
</organism>
<name>A0A7I8J9H6_SPIIN</name>
<protein>
    <submittedName>
        <fullName evidence="2">Uncharacterized protein</fullName>
    </submittedName>
</protein>
<dbReference type="InterPro" id="IPR029005">
    <property type="entry name" value="LIM-bd/SEUSS"/>
</dbReference>
<dbReference type="Proteomes" id="UP001189122">
    <property type="component" value="Unassembled WGS sequence"/>
</dbReference>
<proteinExistence type="predicted"/>